<keyword evidence="10" id="KW-0408">Iron</keyword>
<keyword evidence="7" id="KW-0479">Metal-binding</keyword>
<dbReference type="GO" id="GO:0020037">
    <property type="term" value="F:heme binding"/>
    <property type="evidence" value="ECO:0007669"/>
    <property type="project" value="UniProtKB-UniRule"/>
</dbReference>
<dbReference type="InterPro" id="IPR019794">
    <property type="entry name" value="Peroxidases_AS"/>
</dbReference>
<comment type="subunit">
    <text evidence="12">Forms a one-to-one complex with cytochrome c.</text>
</comment>
<dbReference type="GO" id="GO:0034599">
    <property type="term" value="P:cellular response to oxidative stress"/>
    <property type="evidence" value="ECO:0007669"/>
    <property type="project" value="InterPro"/>
</dbReference>
<reference evidence="16 17" key="1">
    <citation type="journal article" date="2016" name="Nat. Commun.">
        <title>Ectomycorrhizal ecology is imprinted in the genome of the dominant symbiotic fungus Cenococcum geophilum.</title>
        <authorList>
            <consortium name="DOE Joint Genome Institute"/>
            <person name="Peter M."/>
            <person name="Kohler A."/>
            <person name="Ohm R.A."/>
            <person name="Kuo A."/>
            <person name="Krutzmann J."/>
            <person name="Morin E."/>
            <person name="Arend M."/>
            <person name="Barry K.W."/>
            <person name="Binder M."/>
            <person name="Choi C."/>
            <person name="Clum A."/>
            <person name="Copeland A."/>
            <person name="Grisel N."/>
            <person name="Haridas S."/>
            <person name="Kipfer T."/>
            <person name="LaButti K."/>
            <person name="Lindquist E."/>
            <person name="Lipzen A."/>
            <person name="Maire R."/>
            <person name="Meier B."/>
            <person name="Mihaltcheva S."/>
            <person name="Molinier V."/>
            <person name="Murat C."/>
            <person name="Poggeler S."/>
            <person name="Quandt C.A."/>
            <person name="Sperisen C."/>
            <person name="Tritt A."/>
            <person name="Tisserant E."/>
            <person name="Crous P.W."/>
            <person name="Henrissat B."/>
            <person name="Nehls U."/>
            <person name="Egli S."/>
            <person name="Spatafora J.W."/>
            <person name="Grigoriev I.V."/>
            <person name="Martin F.M."/>
        </authorList>
    </citation>
    <scope>NUCLEOTIDE SEQUENCE [LARGE SCALE GENOMIC DNA]</scope>
    <source>
        <strain evidence="16 17">CBS 459.81</strain>
    </source>
</reference>
<evidence type="ECO:0000256" key="14">
    <source>
        <dbReference type="RuleBase" id="RU363051"/>
    </source>
</evidence>
<protein>
    <recommendedName>
        <fullName evidence="14">Peroxidase</fullName>
        <ecNumber evidence="14">1.11.1.-</ecNumber>
    </recommendedName>
</protein>
<keyword evidence="5 14" id="KW-0575">Peroxidase</keyword>
<dbReference type="Proteomes" id="UP000250266">
    <property type="component" value="Unassembled WGS sequence"/>
</dbReference>
<accession>A0A8E2JGG4</accession>
<evidence type="ECO:0000256" key="5">
    <source>
        <dbReference type="ARBA" id="ARBA00022559"/>
    </source>
</evidence>
<evidence type="ECO:0000313" key="16">
    <source>
        <dbReference type="EMBL" id="OCK81755.1"/>
    </source>
</evidence>
<comment type="subcellular location">
    <subcellularLocation>
        <location evidence="3">Mitochondrion intermembrane space</location>
    </subcellularLocation>
    <subcellularLocation>
        <location evidence="2">Mitochondrion matrix</location>
    </subcellularLocation>
</comment>
<keyword evidence="6" id="KW-0349">Heme</keyword>
<dbReference type="GO" id="GO:0000302">
    <property type="term" value="P:response to reactive oxygen species"/>
    <property type="evidence" value="ECO:0007669"/>
    <property type="project" value="TreeGrafter"/>
</dbReference>
<keyword evidence="9 14" id="KW-0560">Oxidoreductase</keyword>
<dbReference type="GO" id="GO:0005758">
    <property type="term" value="C:mitochondrial intermembrane space"/>
    <property type="evidence" value="ECO:0007669"/>
    <property type="project" value="UniProtKB-SubCell"/>
</dbReference>
<dbReference type="InterPro" id="IPR044831">
    <property type="entry name" value="Ccp1-like"/>
</dbReference>
<dbReference type="EC" id="1.11.1.-" evidence="14"/>
<evidence type="ECO:0000256" key="3">
    <source>
        <dbReference type="ARBA" id="ARBA00004569"/>
    </source>
</evidence>
<evidence type="ECO:0000259" key="15">
    <source>
        <dbReference type="Pfam" id="PF00141"/>
    </source>
</evidence>
<keyword evidence="8" id="KW-0809">Transit peptide</keyword>
<keyword evidence="11" id="KW-0496">Mitochondrion</keyword>
<comment type="function">
    <text evidence="1">Destroys radicals which are normally produced within the cells and which are toxic to biological systems.</text>
</comment>
<dbReference type="SUPFAM" id="SSF48113">
    <property type="entry name" value="Heme-dependent peroxidases"/>
    <property type="match status" value="1"/>
</dbReference>
<dbReference type="PROSITE" id="PS00436">
    <property type="entry name" value="PEROXIDASE_2"/>
    <property type="match status" value="1"/>
</dbReference>
<evidence type="ECO:0000256" key="10">
    <source>
        <dbReference type="ARBA" id="ARBA00023004"/>
    </source>
</evidence>
<dbReference type="Gene3D" id="1.10.520.10">
    <property type="match status" value="1"/>
</dbReference>
<dbReference type="GO" id="GO:0046872">
    <property type="term" value="F:metal ion binding"/>
    <property type="evidence" value="ECO:0007669"/>
    <property type="project" value="UniProtKB-UniRule"/>
</dbReference>
<dbReference type="PANTHER" id="PTHR31356">
    <property type="entry name" value="THYLAKOID LUMENAL 29 KDA PROTEIN, CHLOROPLASTIC-RELATED"/>
    <property type="match status" value="1"/>
</dbReference>
<proteinExistence type="inferred from homology"/>
<dbReference type="AlphaFoldDB" id="A0A8E2JGG4"/>
<evidence type="ECO:0000256" key="11">
    <source>
        <dbReference type="ARBA" id="ARBA00023128"/>
    </source>
</evidence>
<dbReference type="GO" id="GO:0004130">
    <property type="term" value="F:cytochrome-c peroxidase activity"/>
    <property type="evidence" value="ECO:0007669"/>
    <property type="project" value="UniProtKB-EC"/>
</dbReference>
<dbReference type="OrthoDB" id="2859658at2759"/>
<evidence type="ECO:0000256" key="8">
    <source>
        <dbReference type="ARBA" id="ARBA00022946"/>
    </source>
</evidence>
<evidence type="ECO:0000256" key="6">
    <source>
        <dbReference type="ARBA" id="ARBA00022617"/>
    </source>
</evidence>
<sequence>MATAARCFTRSALRSSPATFKTTTTRNARFIIPRQAFRQQSRRGYADSGAPKSGSSGLLWGGVGLAALGGGYWYYTQNPGAFSKADEKAKGPFVPTFEDYQKVYNAVAKALEEHDNYDDGSYGPVLVRLAWHCSGTYDKETGTGGSNGATMRFSPESDHGANAGLKAARDFLEPIK</sequence>
<evidence type="ECO:0000313" key="17">
    <source>
        <dbReference type="Proteomes" id="UP000250266"/>
    </source>
</evidence>
<evidence type="ECO:0000256" key="2">
    <source>
        <dbReference type="ARBA" id="ARBA00004305"/>
    </source>
</evidence>
<dbReference type="InterPro" id="IPR002207">
    <property type="entry name" value="Peroxidase_I"/>
</dbReference>
<evidence type="ECO:0000256" key="1">
    <source>
        <dbReference type="ARBA" id="ARBA00003917"/>
    </source>
</evidence>
<evidence type="ECO:0000256" key="12">
    <source>
        <dbReference type="ARBA" id="ARBA00038574"/>
    </source>
</evidence>
<organism evidence="16 17">
    <name type="scientific">Lepidopterella palustris CBS 459.81</name>
    <dbReference type="NCBI Taxonomy" id="1314670"/>
    <lineage>
        <taxon>Eukaryota</taxon>
        <taxon>Fungi</taxon>
        <taxon>Dikarya</taxon>
        <taxon>Ascomycota</taxon>
        <taxon>Pezizomycotina</taxon>
        <taxon>Dothideomycetes</taxon>
        <taxon>Pleosporomycetidae</taxon>
        <taxon>Mytilinidiales</taxon>
        <taxon>Argynnaceae</taxon>
        <taxon>Lepidopterella</taxon>
    </lineage>
</organism>
<evidence type="ECO:0000256" key="9">
    <source>
        <dbReference type="ARBA" id="ARBA00023002"/>
    </source>
</evidence>
<evidence type="ECO:0000256" key="7">
    <source>
        <dbReference type="ARBA" id="ARBA00022723"/>
    </source>
</evidence>
<feature type="domain" description="Plant heme peroxidase family profile" evidence="15">
    <location>
        <begin position="105"/>
        <end position="176"/>
    </location>
</feature>
<dbReference type="GO" id="GO:0005759">
    <property type="term" value="C:mitochondrial matrix"/>
    <property type="evidence" value="ECO:0007669"/>
    <property type="project" value="UniProtKB-SubCell"/>
</dbReference>
<keyword evidence="17" id="KW-1185">Reference proteome</keyword>
<dbReference type="EMBL" id="KV744910">
    <property type="protein sequence ID" value="OCK81755.1"/>
    <property type="molecule type" value="Genomic_DNA"/>
</dbReference>
<comment type="catalytic activity">
    <reaction evidence="13">
        <text>2 Fe(II)-[cytochrome c] + H2O2 + 2 H(+) = 2 Fe(III)-[cytochrome c] + 2 H2O</text>
        <dbReference type="Rhea" id="RHEA:16581"/>
        <dbReference type="Rhea" id="RHEA-COMP:10350"/>
        <dbReference type="Rhea" id="RHEA-COMP:14399"/>
        <dbReference type="ChEBI" id="CHEBI:15377"/>
        <dbReference type="ChEBI" id="CHEBI:15378"/>
        <dbReference type="ChEBI" id="CHEBI:16240"/>
        <dbReference type="ChEBI" id="CHEBI:29033"/>
        <dbReference type="ChEBI" id="CHEBI:29034"/>
        <dbReference type="EC" id="1.11.1.5"/>
    </reaction>
</comment>
<dbReference type="PRINTS" id="PR00459">
    <property type="entry name" value="ASPEROXIDASE"/>
</dbReference>
<feature type="non-terminal residue" evidence="16">
    <location>
        <position position="176"/>
    </location>
</feature>
<name>A0A8E2JGG4_9PEZI</name>
<evidence type="ECO:0000256" key="4">
    <source>
        <dbReference type="ARBA" id="ARBA00005997"/>
    </source>
</evidence>
<gene>
    <name evidence="16" type="ORF">K432DRAFT_403552</name>
</gene>
<evidence type="ECO:0000256" key="13">
    <source>
        <dbReference type="ARBA" id="ARBA00049265"/>
    </source>
</evidence>
<dbReference type="InterPro" id="IPR010255">
    <property type="entry name" value="Haem_peroxidase_sf"/>
</dbReference>
<dbReference type="Pfam" id="PF00141">
    <property type="entry name" value="peroxidase"/>
    <property type="match status" value="1"/>
</dbReference>
<dbReference type="InterPro" id="IPR002016">
    <property type="entry name" value="Haem_peroxidase"/>
</dbReference>
<comment type="similarity">
    <text evidence="4">Belongs to the peroxidase family. Cytochrome c peroxidase subfamily.</text>
</comment>
<dbReference type="PANTHER" id="PTHR31356:SF58">
    <property type="entry name" value="CYTOCHROME C PEROXIDASE, MITOCHONDRIAL"/>
    <property type="match status" value="1"/>
</dbReference>
<dbReference type="GO" id="GO:0042744">
    <property type="term" value="P:hydrogen peroxide catabolic process"/>
    <property type="evidence" value="ECO:0007669"/>
    <property type="project" value="TreeGrafter"/>
</dbReference>